<feature type="domain" description="RanBP2-type" evidence="6">
    <location>
        <begin position="398"/>
        <end position="427"/>
    </location>
</feature>
<feature type="compositionally biased region" description="Polar residues" evidence="5">
    <location>
        <begin position="178"/>
        <end position="190"/>
    </location>
</feature>
<reference evidence="7" key="1">
    <citation type="submission" date="2021-08" db="EMBL/GenBank/DDBJ databases">
        <title>WGS assembly of Ceratopteris richardii.</title>
        <authorList>
            <person name="Marchant D.B."/>
            <person name="Chen G."/>
            <person name="Jenkins J."/>
            <person name="Shu S."/>
            <person name="Leebens-Mack J."/>
            <person name="Grimwood J."/>
            <person name="Schmutz J."/>
            <person name="Soltis P."/>
            <person name="Soltis D."/>
            <person name="Chen Z.-H."/>
        </authorList>
    </citation>
    <scope>NUCLEOTIDE SEQUENCE</scope>
    <source>
        <strain evidence="7">Whitten #5841</strain>
        <tissue evidence="7">Leaf</tissue>
    </source>
</reference>
<dbReference type="OrthoDB" id="448399at2759"/>
<dbReference type="EMBL" id="CM035431">
    <property type="protein sequence ID" value="KAH7296965.1"/>
    <property type="molecule type" value="Genomic_DNA"/>
</dbReference>
<evidence type="ECO:0000256" key="5">
    <source>
        <dbReference type="SAM" id="MobiDB-lite"/>
    </source>
</evidence>
<keyword evidence="2 4" id="KW-0863">Zinc-finger</keyword>
<evidence type="ECO:0000256" key="3">
    <source>
        <dbReference type="ARBA" id="ARBA00022833"/>
    </source>
</evidence>
<dbReference type="GO" id="GO:0003729">
    <property type="term" value="F:mRNA binding"/>
    <property type="evidence" value="ECO:0007669"/>
    <property type="project" value="TreeGrafter"/>
</dbReference>
<name>A0A8T2RN07_CERRI</name>
<dbReference type="Gene3D" id="4.10.1060.10">
    <property type="entry name" value="Zinc finger, RanBP2-type"/>
    <property type="match status" value="2"/>
</dbReference>
<feature type="region of interest" description="Disordered" evidence="5">
    <location>
        <begin position="71"/>
        <end position="93"/>
    </location>
</feature>
<dbReference type="Pfam" id="PF00641">
    <property type="entry name" value="Zn_ribbon_RanBP"/>
    <property type="match status" value="1"/>
</dbReference>
<evidence type="ECO:0000259" key="6">
    <source>
        <dbReference type="PROSITE" id="PS50199"/>
    </source>
</evidence>
<dbReference type="GO" id="GO:0008270">
    <property type="term" value="F:zinc ion binding"/>
    <property type="evidence" value="ECO:0007669"/>
    <property type="project" value="UniProtKB-KW"/>
</dbReference>
<dbReference type="Proteomes" id="UP000825935">
    <property type="component" value="Chromosome 26"/>
</dbReference>
<dbReference type="PANTHER" id="PTHR23111">
    <property type="entry name" value="ZINC FINGER PROTEIN"/>
    <property type="match status" value="1"/>
</dbReference>
<evidence type="ECO:0000256" key="2">
    <source>
        <dbReference type="ARBA" id="ARBA00022771"/>
    </source>
</evidence>
<dbReference type="SMART" id="SM00547">
    <property type="entry name" value="ZnF_RBZ"/>
    <property type="match status" value="2"/>
</dbReference>
<keyword evidence="1" id="KW-0479">Metal-binding</keyword>
<feature type="compositionally biased region" description="Basic and acidic residues" evidence="5">
    <location>
        <begin position="134"/>
        <end position="145"/>
    </location>
</feature>
<dbReference type="InterPro" id="IPR036443">
    <property type="entry name" value="Znf_RanBP2_sf"/>
</dbReference>
<evidence type="ECO:0000256" key="1">
    <source>
        <dbReference type="ARBA" id="ARBA00022723"/>
    </source>
</evidence>
<evidence type="ECO:0000313" key="8">
    <source>
        <dbReference type="Proteomes" id="UP000825935"/>
    </source>
</evidence>
<comment type="caution">
    <text evidence="7">The sequence shown here is derived from an EMBL/GenBank/DDBJ whole genome shotgun (WGS) entry which is preliminary data.</text>
</comment>
<feature type="region of interest" description="Disordered" evidence="5">
    <location>
        <begin position="134"/>
        <end position="190"/>
    </location>
</feature>
<dbReference type="PROSITE" id="PS50199">
    <property type="entry name" value="ZF_RANBP2_2"/>
    <property type="match status" value="2"/>
</dbReference>
<keyword evidence="8" id="KW-1185">Reference proteome</keyword>
<feature type="domain" description="RanBP2-type" evidence="6">
    <location>
        <begin position="433"/>
        <end position="462"/>
    </location>
</feature>
<dbReference type="GO" id="GO:0005737">
    <property type="term" value="C:cytoplasm"/>
    <property type="evidence" value="ECO:0007669"/>
    <property type="project" value="TreeGrafter"/>
</dbReference>
<accession>A0A8T2RN07</accession>
<keyword evidence="3" id="KW-0862">Zinc</keyword>
<evidence type="ECO:0000256" key="4">
    <source>
        <dbReference type="PROSITE-ProRule" id="PRU00322"/>
    </source>
</evidence>
<proteinExistence type="predicted"/>
<dbReference type="PROSITE" id="PS01358">
    <property type="entry name" value="ZF_RANBP2_1"/>
    <property type="match status" value="2"/>
</dbReference>
<evidence type="ECO:0000313" key="7">
    <source>
        <dbReference type="EMBL" id="KAH7296965.1"/>
    </source>
</evidence>
<dbReference type="PANTHER" id="PTHR23111:SF40">
    <property type="entry name" value="RNA-BINDING PROTEIN INVOLVED IN HETEROCHROMATIN ASSEMBLY-RELATED"/>
    <property type="match status" value="1"/>
</dbReference>
<feature type="compositionally biased region" description="Acidic residues" evidence="5">
    <location>
        <begin position="153"/>
        <end position="172"/>
    </location>
</feature>
<gene>
    <name evidence="7" type="ORF">KP509_26G046600</name>
</gene>
<dbReference type="AlphaFoldDB" id="A0A8T2RN07"/>
<dbReference type="InterPro" id="IPR001876">
    <property type="entry name" value="Znf_RanBP2"/>
</dbReference>
<organism evidence="7 8">
    <name type="scientific">Ceratopteris richardii</name>
    <name type="common">Triangle waterfern</name>
    <dbReference type="NCBI Taxonomy" id="49495"/>
    <lineage>
        <taxon>Eukaryota</taxon>
        <taxon>Viridiplantae</taxon>
        <taxon>Streptophyta</taxon>
        <taxon>Embryophyta</taxon>
        <taxon>Tracheophyta</taxon>
        <taxon>Polypodiopsida</taxon>
        <taxon>Polypodiidae</taxon>
        <taxon>Polypodiales</taxon>
        <taxon>Pteridineae</taxon>
        <taxon>Pteridaceae</taxon>
        <taxon>Parkerioideae</taxon>
        <taxon>Ceratopteris</taxon>
    </lineage>
</organism>
<protein>
    <recommendedName>
        <fullName evidence="6">RanBP2-type domain-containing protein</fullName>
    </recommendedName>
</protein>
<sequence length="582" mass="66201">MALVRRMRLMQALRRSITYFQSNTSDSQVAYIRGFSNGAEQEAGNFEALTLENLGFGDNYLHNFGLEPKRVVSPEGDKRQQKRIHEKSPRTNATAAYVPSAAEMKQAALEASYILAGIAGMQLPKRKKLVVSEAAHRNSRGKEQHQWGVLEQQEADVTEEEEEDEIEKEEQDSAIKPETTTSSSPGLSNPPQLLVLNHPWPEWIEFLTDLHEKGYFEGCSEEVDEGKHLFQTYSAVKHATHAFGRTHAETFNCLNRKDLRVLANFGCPDVERKASNASKRLRAHFRIPEGDVCKQCRFKMTCPRAFLAPEANLRTNTLDITRIITAFATNVWADADSPISYPAEVGTSVCNLLKEFLTFKVLPIKLAEDNVTTERTSLLEPEKGARKKVISSSPVEMKDGDWVCPNCEYLNFNRNRRCKECNVFRPQQMQNAYIGDWHCPECRYLNFSKNRYCRSCNVERPTKMKWMGGERLPDDECPTSVKLPNKEREYEASDDGEVSDVSLTTPDEVNHFESEADFSEEEEKALSKGLSHAARRLSKANFRWDEVEELEKSLFGLKCRNKALEIGQSASKSRSGNFYKKH</sequence>
<dbReference type="SUPFAM" id="SSF90209">
    <property type="entry name" value="Ran binding protein zinc finger-like"/>
    <property type="match status" value="1"/>
</dbReference>